<dbReference type="PATRIC" id="fig|1354272.4.peg.3885"/>
<gene>
    <name evidence="1" type="ORF">M998_3797</name>
</gene>
<dbReference type="OrthoDB" id="6594862at2"/>
<dbReference type="EMBL" id="LXEW01000053">
    <property type="protein sequence ID" value="OAT46994.1"/>
    <property type="molecule type" value="Genomic_DNA"/>
</dbReference>
<organism evidence="1 2">
    <name type="scientific">Providencia heimbachae ATCC 35613</name>
    <dbReference type="NCBI Taxonomy" id="1354272"/>
    <lineage>
        <taxon>Bacteria</taxon>
        <taxon>Pseudomonadati</taxon>
        <taxon>Pseudomonadota</taxon>
        <taxon>Gammaproteobacteria</taxon>
        <taxon>Enterobacterales</taxon>
        <taxon>Morganellaceae</taxon>
        <taxon>Providencia</taxon>
    </lineage>
</organism>
<proteinExistence type="predicted"/>
<dbReference type="RefSeq" id="WP_068910312.1">
    <property type="nucleotide sequence ID" value="NZ_LXEW01000053.1"/>
</dbReference>
<dbReference type="Proteomes" id="UP000078224">
    <property type="component" value="Unassembled WGS sequence"/>
</dbReference>
<evidence type="ECO:0000313" key="1">
    <source>
        <dbReference type="EMBL" id="OAT46994.1"/>
    </source>
</evidence>
<protein>
    <submittedName>
        <fullName evidence="1">Uncharacterized protein</fullName>
    </submittedName>
</protein>
<dbReference type="AlphaFoldDB" id="A0A1B7JHB1"/>
<comment type="caution">
    <text evidence="1">The sequence shown here is derived from an EMBL/GenBank/DDBJ whole genome shotgun (WGS) entry which is preliminary data.</text>
</comment>
<reference evidence="1 2" key="1">
    <citation type="submission" date="2016-04" db="EMBL/GenBank/DDBJ databases">
        <title>ATOL: Assembling a taxonomically balanced genome-scale reconstruction of the evolutionary history of the Enterobacteriaceae.</title>
        <authorList>
            <person name="Plunkett G.III."/>
            <person name="Neeno-Eckwall E.C."/>
            <person name="Glasner J.D."/>
            <person name="Perna N.T."/>
        </authorList>
    </citation>
    <scope>NUCLEOTIDE SEQUENCE [LARGE SCALE GENOMIC DNA]</scope>
    <source>
        <strain evidence="1 2">ATCC 35613</strain>
    </source>
</reference>
<accession>A0A1B7JHB1</accession>
<sequence length="189" mass="21442">MNTLTKVLASACLILVAWLGWVIHDYGNLKDNYISLKKDNVQLESDNAKQSEVIVKQSFEFNRFNQISTTAYRYGITTDANSENRVIEYRKILQKEPTCDLYIPDDIANRLYNYAKGLRTSAMYTDTGNSNSTHDSPITSDKITYCQAALWIDPLISTIDGGNARFKAIRKIEAERHESSSTTNSPKRD</sequence>
<keyword evidence="2" id="KW-1185">Reference proteome</keyword>
<name>A0A1B7JHB1_9GAMM</name>
<evidence type="ECO:0000313" key="2">
    <source>
        <dbReference type="Proteomes" id="UP000078224"/>
    </source>
</evidence>